<dbReference type="PANTHER" id="PTHR47331:SF1">
    <property type="entry name" value="GAG-LIKE PROTEIN"/>
    <property type="match status" value="1"/>
</dbReference>
<evidence type="ECO:0000313" key="3">
    <source>
        <dbReference type="Proteomes" id="UP000054776"/>
    </source>
</evidence>
<organism evidence="2 3">
    <name type="scientific">Trichinella spiralis</name>
    <name type="common">Trichina worm</name>
    <dbReference type="NCBI Taxonomy" id="6334"/>
    <lineage>
        <taxon>Eukaryota</taxon>
        <taxon>Metazoa</taxon>
        <taxon>Ecdysozoa</taxon>
        <taxon>Nematoda</taxon>
        <taxon>Enoplea</taxon>
        <taxon>Dorylaimia</taxon>
        <taxon>Trichinellida</taxon>
        <taxon>Trichinellidae</taxon>
        <taxon>Trichinella</taxon>
    </lineage>
</organism>
<dbReference type="InterPro" id="IPR041588">
    <property type="entry name" value="Integrase_H2C2"/>
</dbReference>
<protein>
    <recommendedName>
        <fullName evidence="1">Integrase zinc-binding domain-containing protein</fullName>
    </recommendedName>
</protein>
<accession>A0A0V1AV73</accession>
<dbReference type="Proteomes" id="UP000054776">
    <property type="component" value="Unassembled WGS sequence"/>
</dbReference>
<proteinExistence type="predicted"/>
<keyword evidence="3" id="KW-1185">Reference proteome</keyword>
<sequence length="201" mass="23028">MQSRENWPTEPVVRIDDNEHLTAEQKTVKVLASQIDGCGVEQTLIRVTAYCLRFARNCQSPVSEGTNDVNLSVKELSDAEARWLREVQVKEFGIKLDSAERVREFEPFLDQDGLLRVGARLRRSTLPPESKHPIILPHNHPVTELLIKDYHVRQSCWHAGVNQTLVAIRTRFWIVRAENAAKKVIPSCPVCRRVDAQPYRL</sequence>
<gene>
    <name evidence="2" type="ORF">T01_10012</name>
</gene>
<feature type="domain" description="Integrase zinc-binding" evidence="1">
    <location>
        <begin position="141"/>
        <end position="195"/>
    </location>
</feature>
<reference evidence="2 3" key="1">
    <citation type="submission" date="2015-01" db="EMBL/GenBank/DDBJ databases">
        <title>Evolution of Trichinella species and genotypes.</title>
        <authorList>
            <person name="Korhonen P.K."/>
            <person name="Edoardo P."/>
            <person name="Giuseppe L.R."/>
            <person name="Gasser R.B."/>
        </authorList>
    </citation>
    <scope>NUCLEOTIDE SEQUENCE [LARGE SCALE GENOMIC DNA]</scope>
    <source>
        <strain evidence="2">ISS3</strain>
    </source>
</reference>
<dbReference type="AlphaFoldDB" id="A0A0V1AV73"/>
<comment type="caution">
    <text evidence="2">The sequence shown here is derived from an EMBL/GenBank/DDBJ whole genome shotgun (WGS) entry which is preliminary data.</text>
</comment>
<evidence type="ECO:0000259" key="1">
    <source>
        <dbReference type="Pfam" id="PF17921"/>
    </source>
</evidence>
<dbReference type="PANTHER" id="PTHR47331">
    <property type="entry name" value="PHD-TYPE DOMAIN-CONTAINING PROTEIN"/>
    <property type="match status" value="1"/>
</dbReference>
<dbReference type="Pfam" id="PF17921">
    <property type="entry name" value="Integrase_H2C2"/>
    <property type="match status" value="1"/>
</dbReference>
<dbReference type="EMBL" id="JYDH01000197">
    <property type="protein sequence ID" value="KRY28630.1"/>
    <property type="molecule type" value="Genomic_DNA"/>
</dbReference>
<dbReference type="Gene3D" id="1.10.340.70">
    <property type="match status" value="1"/>
</dbReference>
<dbReference type="InParanoid" id="A0A0V1AV73"/>
<name>A0A0V1AV73_TRISP</name>
<dbReference type="OrthoDB" id="5832314at2759"/>
<evidence type="ECO:0000313" key="2">
    <source>
        <dbReference type="EMBL" id="KRY28630.1"/>
    </source>
</evidence>